<dbReference type="RefSeq" id="WP_376860708.1">
    <property type="nucleotide sequence ID" value="NZ_JBHSLA010000003.1"/>
</dbReference>
<dbReference type="PROSITE" id="PS51257">
    <property type="entry name" value="PROKAR_LIPOPROTEIN"/>
    <property type="match status" value="1"/>
</dbReference>
<gene>
    <name evidence="1" type="ORF">ACFPH8_10350</name>
</gene>
<keyword evidence="2" id="KW-1185">Reference proteome</keyword>
<comment type="caution">
    <text evidence="1">The sequence shown here is derived from an EMBL/GenBank/DDBJ whole genome shotgun (WGS) entry which is preliminary data.</text>
</comment>
<name>A0ABW0C8Z2_9FLAO</name>
<evidence type="ECO:0008006" key="3">
    <source>
        <dbReference type="Google" id="ProtNLM"/>
    </source>
</evidence>
<proteinExistence type="predicted"/>
<dbReference type="Proteomes" id="UP001596162">
    <property type="component" value="Unassembled WGS sequence"/>
</dbReference>
<dbReference type="EMBL" id="JBHSLA010000003">
    <property type="protein sequence ID" value="MFC5195730.1"/>
    <property type="molecule type" value="Genomic_DNA"/>
</dbReference>
<reference evidence="2" key="1">
    <citation type="journal article" date="2019" name="Int. J. Syst. Evol. Microbiol.">
        <title>The Global Catalogue of Microorganisms (GCM) 10K type strain sequencing project: providing services to taxonomists for standard genome sequencing and annotation.</title>
        <authorList>
            <consortium name="The Broad Institute Genomics Platform"/>
            <consortium name="The Broad Institute Genome Sequencing Center for Infectious Disease"/>
            <person name="Wu L."/>
            <person name="Ma J."/>
        </authorList>
    </citation>
    <scope>NUCLEOTIDE SEQUENCE [LARGE SCALE GENOMIC DNA]</scope>
    <source>
        <strain evidence="2">JCM 17978</strain>
    </source>
</reference>
<evidence type="ECO:0000313" key="1">
    <source>
        <dbReference type="EMBL" id="MFC5195730.1"/>
    </source>
</evidence>
<accession>A0ABW0C8Z2</accession>
<organism evidence="1 2">
    <name type="scientific">Bizionia hallyeonensis</name>
    <dbReference type="NCBI Taxonomy" id="1123757"/>
    <lineage>
        <taxon>Bacteria</taxon>
        <taxon>Pseudomonadati</taxon>
        <taxon>Bacteroidota</taxon>
        <taxon>Flavobacteriia</taxon>
        <taxon>Flavobacteriales</taxon>
        <taxon>Flavobacteriaceae</taxon>
        <taxon>Bizionia</taxon>
    </lineage>
</organism>
<evidence type="ECO:0000313" key="2">
    <source>
        <dbReference type="Proteomes" id="UP001596162"/>
    </source>
</evidence>
<protein>
    <recommendedName>
        <fullName evidence="3">Outer membrane lipoprotein-sorting protein</fullName>
    </recommendedName>
</protein>
<sequence>MKRIVIISLLVLVSCKSSQDNFKEELKTPISSFEGKIIFSTDITTSEFASDSLQKKITDKYGDSLIMYYSKTGDFRRVHLNSSEFGSDSQLYLAKKGKLYFTKKNTLEIDSLDAQRNSIKKMHSGKIESTKIMGLDCECYEYIAIRKFNNREIILNYCFSLKSPKLNSDLFSKHNDFYLNEYYEIAKRPYLKFSLQTDKFKLTYTAIELIEMSIENDMFKLK</sequence>